<evidence type="ECO:0000313" key="2">
    <source>
        <dbReference type="EnsemblPlants" id="OBART07G07710.1"/>
    </source>
</evidence>
<proteinExistence type="predicted"/>
<feature type="compositionally biased region" description="Pro residues" evidence="1">
    <location>
        <begin position="92"/>
        <end position="102"/>
    </location>
</feature>
<dbReference type="Proteomes" id="UP000026960">
    <property type="component" value="Chromosome 7"/>
</dbReference>
<name>A0A0D3GNT4_9ORYZ</name>
<organism evidence="2">
    <name type="scientific">Oryza barthii</name>
    <dbReference type="NCBI Taxonomy" id="65489"/>
    <lineage>
        <taxon>Eukaryota</taxon>
        <taxon>Viridiplantae</taxon>
        <taxon>Streptophyta</taxon>
        <taxon>Embryophyta</taxon>
        <taxon>Tracheophyta</taxon>
        <taxon>Spermatophyta</taxon>
        <taxon>Magnoliopsida</taxon>
        <taxon>Liliopsida</taxon>
        <taxon>Poales</taxon>
        <taxon>Poaceae</taxon>
        <taxon>BOP clade</taxon>
        <taxon>Oryzoideae</taxon>
        <taxon>Oryzeae</taxon>
        <taxon>Oryzinae</taxon>
        <taxon>Oryza</taxon>
    </lineage>
</organism>
<dbReference type="PaxDb" id="65489-OBART07G07710.1"/>
<accession>A0A0D3GNT4</accession>
<sequence length="140" mass="14780">MAMEGEVEGGGRRRVLFPLPLPPRKKPLLYPPPLPPKKKPLPPPSPPPQPPLPEKENTPLPPLLLPPKKKPLPPPSPTAAAKEEPIELEHAAPPPPFVPRPVWPLLASGGGGKRKKQSGCGGRIPALNTAAAAVEETGRA</sequence>
<reference evidence="2" key="2">
    <citation type="submission" date="2015-03" db="UniProtKB">
        <authorList>
            <consortium name="EnsemblPlants"/>
        </authorList>
    </citation>
    <scope>IDENTIFICATION</scope>
</reference>
<keyword evidence="3" id="KW-1185">Reference proteome</keyword>
<dbReference type="eggNOG" id="ENOG502R4B2">
    <property type="taxonomic scope" value="Eukaryota"/>
</dbReference>
<reference evidence="2" key="1">
    <citation type="journal article" date="2009" name="Rice">
        <title>De Novo Next Generation Sequencing of Plant Genomes.</title>
        <authorList>
            <person name="Rounsley S."/>
            <person name="Marri P.R."/>
            <person name="Yu Y."/>
            <person name="He R."/>
            <person name="Sisneros N."/>
            <person name="Goicoechea J.L."/>
            <person name="Lee S.J."/>
            <person name="Angelova A."/>
            <person name="Kudrna D."/>
            <person name="Luo M."/>
            <person name="Affourtit J."/>
            <person name="Desany B."/>
            <person name="Knight J."/>
            <person name="Niazi F."/>
            <person name="Egholm M."/>
            <person name="Wing R.A."/>
        </authorList>
    </citation>
    <scope>NUCLEOTIDE SEQUENCE [LARGE SCALE GENOMIC DNA]</scope>
    <source>
        <strain evidence="2">cv. IRGC 105608</strain>
    </source>
</reference>
<protein>
    <submittedName>
        <fullName evidence="2">Uncharacterized protein</fullName>
    </submittedName>
</protein>
<dbReference type="EnsemblPlants" id="OBART07G07710.1">
    <property type="protein sequence ID" value="OBART07G07710.1"/>
    <property type="gene ID" value="OBART07G07710"/>
</dbReference>
<feature type="compositionally biased region" description="Basic and acidic residues" evidence="1">
    <location>
        <begin position="81"/>
        <end position="90"/>
    </location>
</feature>
<dbReference type="Gramene" id="OBART07G07710.1">
    <property type="protein sequence ID" value="OBART07G07710.1"/>
    <property type="gene ID" value="OBART07G07710"/>
</dbReference>
<evidence type="ECO:0000256" key="1">
    <source>
        <dbReference type="SAM" id="MobiDB-lite"/>
    </source>
</evidence>
<dbReference type="HOGENOM" id="CLU_088373_1_0_1"/>
<feature type="region of interest" description="Disordered" evidence="1">
    <location>
        <begin position="1"/>
        <end position="123"/>
    </location>
</feature>
<feature type="compositionally biased region" description="Pro residues" evidence="1">
    <location>
        <begin position="29"/>
        <end position="52"/>
    </location>
</feature>
<dbReference type="STRING" id="65489.A0A0D3GNT4"/>
<evidence type="ECO:0000313" key="3">
    <source>
        <dbReference type="Proteomes" id="UP000026960"/>
    </source>
</evidence>
<dbReference type="AlphaFoldDB" id="A0A0D3GNT4"/>